<evidence type="ECO:0000313" key="2">
    <source>
        <dbReference type="EMBL" id="NYT27874.1"/>
    </source>
</evidence>
<evidence type="ECO:0000256" key="1">
    <source>
        <dbReference type="SAM" id="Coils"/>
    </source>
</evidence>
<sequence>MPEISQDMQNLANDTVNSNARIKAFNIQKPVISQALKKQVNNLIKQTNQHIEEHQSRVKKLVDKTINNKAWKFKQTQLIKELNKEFDIEDENNKSKDVSGHRLYLFVSSSIPKNKMRQYARQLVKYPNTQMLMRGFIGGGKKMQPTLQYIKSVVVKNKDCIGVACKIFKTKINIDPVLFQRYKVTKVPTLVYVDELSGGSYCSEGNAEVVNANGVHKFIGLAPLNYMLSELADKSKIKKLKEFSEL</sequence>
<dbReference type="Pfam" id="PF09673">
    <property type="entry name" value="TrbC_Ftype"/>
    <property type="match status" value="1"/>
</dbReference>
<organism evidence="2 3">
    <name type="scientific">Candidatus Thiodubiliella endoseptemdiera</name>
    <dbReference type="NCBI Taxonomy" id="2738886"/>
    <lineage>
        <taxon>Bacteria</taxon>
        <taxon>Pseudomonadati</taxon>
        <taxon>Pseudomonadota</taxon>
        <taxon>Gammaproteobacteria</taxon>
        <taxon>Candidatus Pseudothioglobaceae</taxon>
        <taxon>Candidatus Thiodubiliella</taxon>
    </lineage>
</organism>
<dbReference type="EMBL" id="JACCHT010000002">
    <property type="protein sequence ID" value="NYT27874.1"/>
    <property type="molecule type" value="Genomic_DNA"/>
</dbReference>
<evidence type="ECO:0008006" key="4">
    <source>
        <dbReference type="Google" id="ProtNLM"/>
    </source>
</evidence>
<dbReference type="InterPro" id="IPR019106">
    <property type="entry name" value="T4SS_TrbC"/>
</dbReference>
<keyword evidence="1" id="KW-0175">Coiled coil</keyword>
<dbReference type="AlphaFoldDB" id="A0A853F1U3"/>
<dbReference type="Proteomes" id="UP000568751">
    <property type="component" value="Unassembled WGS sequence"/>
</dbReference>
<feature type="coiled-coil region" evidence="1">
    <location>
        <begin position="33"/>
        <end position="64"/>
    </location>
</feature>
<name>A0A853F1U3_9GAMM</name>
<reference evidence="2 3" key="1">
    <citation type="submission" date="2020-05" db="EMBL/GenBank/DDBJ databases">
        <title>Horizontal transmission and recombination maintain forever young bacterial symbiont genomes.</title>
        <authorList>
            <person name="Russell S.L."/>
            <person name="Pepper-Tunick E."/>
            <person name="Svedberg J."/>
            <person name="Byrne A."/>
            <person name="Ruelas Castillo J."/>
            <person name="Vollmers C."/>
            <person name="Beinart R.A."/>
            <person name="Corbett-Detig R."/>
        </authorList>
    </citation>
    <scope>NUCLEOTIDE SEQUENCE [LARGE SCALE GENOMIC DNA]</scope>
    <source>
        <strain evidence="2">455</strain>
    </source>
</reference>
<gene>
    <name evidence="2" type="ORF">H0A76_08250</name>
</gene>
<evidence type="ECO:0000313" key="3">
    <source>
        <dbReference type="Proteomes" id="UP000568751"/>
    </source>
</evidence>
<accession>A0A853F1U3</accession>
<proteinExistence type="predicted"/>
<protein>
    <recommendedName>
        <fullName evidence="4">Type-F conjugative transfer system pilin assembly protein TrbC</fullName>
    </recommendedName>
</protein>
<comment type="caution">
    <text evidence="2">The sequence shown here is derived from an EMBL/GenBank/DDBJ whole genome shotgun (WGS) entry which is preliminary data.</text>
</comment>